<keyword evidence="3" id="KW-1003">Cell membrane</keyword>
<keyword evidence="2" id="KW-0813">Transport</keyword>
<evidence type="ECO:0000256" key="1">
    <source>
        <dbReference type="ARBA" id="ARBA00004651"/>
    </source>
</evidence>
<dbReference type="GO" id="GO:0005249">
    <property type="term" value="F:voltage-gated potassium channel activity"/>
    <property type="evidence" value="ECO:0007669"/>
    <property type="project" value="InterPro"/>
</dbReference>
<accession>A0A8J4XVS8</accession>
<comment type="catalytic activity">
    <reaction evidence="7">
        <text>K(+)(in) = K(+)(out)</text>
        <dbReference type="Rhea" id="RHEA:29463"/>
        <dbReference type="ChEBI" id="CHEBI:29103"/>
    </reaction>
</comment>
<dbReference type="Proteomes" id="UP000770661">
    <property type="component" value="Unassembled WGS sequence"/>
</dbReference>
<name>A0A8J4XVS8_CHIOP</name>
<feature type="region of interest" description="Disordered" evidence="8">
    <location>
        <begin position="1"/>
        <end position="27"/>
    </location>
</feature>
<evidence type="ECO:0000256" key="8">
    <source>
        <dbReference type="SAM" id="MobiDB-lite"/>
    </source>
</evidence>
<evidence type="ECO:0000313" key="11">
    <source>
        <dbReference type="Proteomes" id="UP000770661"/>
    </source>
</evidence>
<dbReference type="Pfam" id="PF03520">
    <property type="entry name" value="KCNQ_channel"/>
    <property type="match status" value="1"/>
</dbReference>
<dbReference type="GO" id="GO:0008076">
    <property type="term" value="C:voltage-gated potassium channel complex"/>
    <property type="evidence" value="ECO:0007669"/>
    <property type="project" value="TreeGrafter"/>
</dbReference>
<comment type="caution">
    <text evidence="10">The sequence shown here is derived from an EMBL/GenBank/DDBJ whole genome shotgun (WGS) entry which is preliminary data.</text>
</comment>
<evidence type="ECO:0000256" key="6">
    <source>
        <dbReference type="ARBA" id="ARBA00023303"/>
    </source>
</evidence>
<evidence type="ECO:0000256" key="2">
    <source>
        <dbReference type="ARBA" id="ARBA00022448"/>
    </source>
</evidence>
<sequence length="269" mass="30494">MAKRASVLRRRKSKSKMDVSAGMESCSRRDSEGDMVFYVEEPRAEEVARRWSSMARLRGMLGCVSPITEIPGAPPSTHLGHQRRGRGMSRSQSYECTGTPNRNRREGVGPRGSALHSQASSVTEVASDEIDIDLDEPQGFTSLTETHRNAIRAIRKIQYFVARRKFQQARKPYDVRDVIEQYSQGHLNMMVRIKELQRRLDQTLGKPGSYLCGIDKSGNLKTMTIGARLYRVEQQLVLLDKKLDQMLFVCNALAQKTQLPEIRNADDHV</sequence>
<keyword evidence="4" id="KW-0630">Potassium</keyword>
<keyword evidence="3" id="KW-0472">Membrane</keyword>
<evidence type="ECO:0000256" key="5">
    <source>
        <dbReference type="ARBA" id="ARBA00023065"/>
    </source>
</evidence>
<gene>
    <name evidence="10" type="primary">KCNQ1</name>
    <name evidence="10" type="ORF">GWK47_017687</name>
</gene>
<feature type="compositionally biased region" description="Basic residues" evidence="8">
    <location>
        <begin position="1"/>
        <end position="14"/>
    </location>
</feature>
<dbReference type="EMBL" id="JACEEZ010022109">
    <property type="protein sequence ID" value="KAG0712784.1"/>
    <property type="molecule type" value="Genomic_DNA"/>
</dbReference>
<dbReference type="PANTHER" id="PTHR47735:SF14">
    <property type="entry name" value="POTASSIUM VOLTAGE-GATED CHANNEL SUBFAMILY KQT MEMBER 1"/>
    <property type="match status" value="1"/>
</dbReference>
<feature type="region of interest" description="Disordered" evidence="8">
    <location>
        <begin position="69"/>
        <end position="122"/>
    </location>
</feature>
<evidence type="ECO:0000313" key="10">
    <source>
        <dbReference type="EMBL" id="KAG0712784.1"/>
    </source>
</evidence>
<dbReference type="InterPro" id="IPR003937">
    <property type="entry name" value="K_chnl_volt-dep_KCNQ"/>
</dbReference>
<protein>
    <submittedName>
        <fullName evidence="10">Potassium voltage-gated channel subfamily KQT member 1</fullName>
    </submittedName>
</protein>
<evidence type="ECO:0000256" key="7">
    <source>
        <dbReference type="ARBA" id="ARBA00034430"/>
    </source>
</evidence>
<reference evidence="10" key="1">
    <citation type="submission" date="2020-07" db="EMBL/GenBank/DDBJ databases">
        <title>The High-quality genome of the commercially important snow crab, Chionoecetes opilio.</title>
        <authorList>
            <person name="Jeong J.-H."/>
            <person name="Ryu S."/>
        </authorList>
    </citation>
    <scope>NUCLEOTIDE SEQUENCE</scope>
    <source>
        <strain evidence="10">MADBK_172401_WGS</strain>
        <tissue evidence="10">Digestive gland</tissue>
    </source>
</reference>
<dbReference type="OrthoDB" id="8879391at2759"/>
<keyword evidence="6" id="KW-0407">Ion channel</keyword>
<proteinExistence type="predicted"/>
<keyword evidence="5" id="KW-0406">Ion transport</keyword>
<evidence type="ECO:0000256" key="3">
    <source>
        <dbReference type="ARBA" id="ARBA00022475"/>
    </source>
</evidence>
<dbReference type="InterPro" id="IPR013821">
    <property type="entry name" value="K_chnl_volt-dep_KCNQ_C"/>
</dbReference>
<dbReference type="AlphaFoldDB" id="A0A8J4XVS8"/>
<evidence type="ECO:0000256" key="4">
    <source>
        <dbReference type="ARBA" id="ARBA00022958"/>
    </source>
</evidence>
<comment type="subcellular location">
    <subcellularLocation>
        <location evidence="1">Cell membrane</location>
        <topology evidence="1">Multi-pass membrane protein</topology>
    </subcellularLocation>
</comment>
<dbReference type="PANTHER" id="PTHR47735">
    <property type="entry name" value="POTASSIUM VOLTAGE-GATED CHANNEL SUBFAMILY KQT MEMBER 4"/>
    <property type="match status" value="1"/>
</dbReference>
<feature type="domain" description="Potassium channel voltage dependent KCNQ C-terminal" evidence="9">
    <location>
        <begin position="139"/>
        <end position="249"/>
    </location>
</feature>
<evidence type="ECO:0000259" key="9">
    <source>
        <dbReference type="Pfam" id="PF03520"/>
    </source>
</evidence>
<organism evidence="10 11">
    <name type="scientific">Chionoecetes opilio</name>
    <name type="common">Atlantic snow crab</name>
    <name type="synonym">Cancer opilio</name>
    <dbReference type="NCBI Taxonomy" id="41210"/>
    <lineage>
        <taxon>Eukaryota</taxon>
        <taxon>Metazoa</taxon>
        <taxon>Ecdysozoa</taxon>
        <taxon>Arthropoda</taxon>
        <taxon>Crustacea</taxon>
        <taxon>Multicrustacea</taxon>
        <taxon>Malacostraca</taxon>
        <taxon>Eumalacostraca</taxon>
        <taxon>Eucarida</taxon>
        <taxon>Decapoda</taxon>
        <taxon>Pleocyemata</taxon>
        <taxon>Brachyura</taxon>
        <taxon>Eubrachyura</taxon>
        <taxon>Majoidea</taxon>
        <taxon>Majidae</taxon>
        <taxon>Chionoecetes</taxon>
    </lineage>
</organism>
<keyword evidence="11" id="KW-1185">Reference proteome</keyword>
<dbReference type="Gene3D" id="6.10.140.1910">
    <property type="match status" value="1"/>
</dbReference>